<dbReference type="PANTHER" id="PTHR30627">
    <property type="entry name" value="PEPTIDOGLYCAN D,D-TRANSPEPTIDASE"/>
    <property type="match status" value="1"/>
</dbReference>
<dbReference type="AlphaFoldDB" id="A0AA48KQY6"/>
<dbReference type="InterPro" id="IPR001460">
    <property type="entry name" value="PCN-bd_Tpept"/>
</dbReference>
<evidence type="ECO:0000256" key="4">
    <source>
        <dbReference type="ARBA" id="ARBA00022729"/>
    </source>
</evidence>
<feature type="domain" description="Penicillin-binding protein transpeptidase" evidence="10">
    <location>
        <begin position="36"/>
        <end position="252"/>
    </location>
</feature>
<gene>
    <name evidence="11" type="ORF">MACH26_24840</name>
</gene>
<dbReference type="InterPro" id="IPR012338">
    <property type="entry name" value="Beta-lactam/transpept-like"/>
</dbReference>
<evidence type="ECO:0000256" key="7">
    <source>
        <dbReference type="PIRSR" id="PIRSR602137-50"/>
    </source>
</evidence>
<organism evidence="11 12">
    <name type="scientific">Planctobacterium marinum</name>
    <dbReference type="NCBI Taxonomy" id="1631968"/>
    <lineage>
        <taxon>Bacteria</taxon>
        <taxon>Pseudomonadati</taxon>
        <taxon>Pseudomonadota</taxon>
        <taxon>Gammaproteobacteria</taxon>
        <taxon>Alteromonadales</taxon>
        <taxon>Alteromonadaceae</taxon>
        <taxon>Planctobacterium</taxon>
    </lineage>
</organism>
<evidence type="ECO:0000259" key="10">
    <source>
        <dbReference type="Pfam" id="PF00905"/>
    </source>
</evidence>
<dbReference type="EC" id="3.5.2.6" evidence="3 8"/>
<dbReference type="Pfam" id="PF00905">
    <property type="entry name" value="Transpeptidase"/>
    <property type="match status" value="1"/>
</dbReference>
<dbReference type="Proteomes" id="UP001333710">
    <property type="component" value="Chromosome"/>
</dbReference>
<name>A0AA48KQY6_9ALTE</name>
<evidence type="ECO:0000256" key="6">
    <source>
        <dbReference type="ARBA" id="ARBA00023251"/>
    </source>
</evidence>
<dbReference type="PANTHER" id="PTHR30627:SF6">
    <property type="entry name" value="BETA-LACTAMASE YBXI-RELATED"/>
    <property type="match status" value="1"/>
</dbReference>
<comment type="catalytic activity">
    <reaction evidence="1 8">
        <text>a beta-lactam + H2O = a substituted beta-amino acid</text>
        <dbReference type="Rhea" id="RHEA:20401"/>
        <dbReference type="ChEBI" id="CHEBI:15377"/>
        <dbReference type="ChEBI" id="CHEBI:35627"/>
        <dbReference type="ChEBI" id="CHEBI:140347"/>
        <dbReference type="EC" id="3.5.2.6"/>
    </reaction>
</comment>
<dbReference type="GO" id="GO:0005886">
    <property type="term" value="C:plasma membrane"/>
    <property type="evidence" value="ECO:0007669"/>
    <property type="project" value="TreeGrafter"/>
</dbReference>
<evidence type="ECO:0000256" key="1">
    <source>
        <dbReference type="ARBA" id="ARBA00001526"/>
    </source>
</evidence>
<feature type="modified residue" description="N6-carboxylysine" evidence="7">
    <location>
        <position position="58"/>
    </location>
</feature>
<evidence type="ECO:0000313" key="11">
    <source>
        <dbReference type="EMBL" id="BDX06963.1"/>
    </source>
</evidence>
<evidence type="ECO:0000256" key="9">
    <source>
        <dbReference type="SAM" id="SignalP"/>
    </source>
</evidence>
<dbReference type="InterPro" id="IPR002137">
    <property type="entry name" value="Beta-lactam_class-D_AS"/>
</dbReference>
<dbReference type="GO" id="GO:0008800">
    <property type="term" value="F:beta-lactamase activity"/>
    <property type="evidence" value="ECO:0007669"/>
    <property type="project" value="UniProtKB-UniRule"/>
</dbReference>
<feature type="active site" description="Acyl-ester intermediate" evidence="7">
    <location>
        <position position="55"/>
    </location>
</feature>
<proteinExistence type="inferred from homology"/>
<protein>
    <recommendedName>
        <fullName evidence="3 8">Beta-lactamase</fullName>
        <ecNumber evidence="3 8">3.5.2.6</ecNumber>
    </recommendedName>
</protein>
<dbReference type="KEGG" id="pmaw:MACH26_24840"/>
<keyword evidence="5 8" id="KW-0378">Hydrolase</keyword>
<dbReference type="GO" id="GO:0071555">
    <property type="term" value="P:cell wall organization"/>
    <property type="evidence" value="ECO:0007669"/>
    <property type="project" value="TreeGrafter"/>
</dbReference>
<dbReference type="SUPFAM" id="SSF56601">
    <property type="entry name" value="beta-lactamase/transpeptidase-like"/>
    <property type="match status" value="1"/>
</dbReference>
<dbReference type="InterPro" id="IPR050515">
    <property type="entry name" value="Beta-lactam/transpept"/>
</dbReference>
<dbReference type="EMBL" id="AP027272">
    <property type="protein sequence ID" value="BDX06963.1"/>
    <property type="molecule type" value="Genomic_DNA"/>
</dbReference>
<dbReference type="GO" id="GO:0046677">
    <property type="term" value="P:response to antibiotic"/>
    <property type="evidence" value="ECO:0007669"/>
    <property type="project" value="UniProtKB-UniRule"/>
</dbReference>
<evidence type="ECO:0000256" key="2">
    <source>
        <dbReference type="ARBA" id="ARBA00007898"/>
    </source>
</evidence>
<dbReference type="RefSeq" id="WP_338292955.1">
    <property type="nucleotide sequence ID" value="NZ_AP027272.1"/>
</dbReference>
<dbReference type="PROSITE" id="PS00337">
    <property type="entry name" value="BETA_LACTAMASE_D"/>
    <property type="match status" value="1"/>
</dbReference>
<keyword evidence="12" id="KW-1185">Reference proteome</keyword>
<feature type="chain" id="PRO_5041213868" description="Beta-lactamase" evidence="9">
    <location>
        <begin position="18"/>
        <end position="257"/>
    </location>
</feature>
<feature type="signal peptide" evidence="9">
    <location>
        <begin position="1"/>
        <end position="17"/>
    </location>
</feature>
<accession>A0AA48KQY6</accession>
<dbReference type="GO" id="GO:0008658">
    <property type="term" value="F:penicillin binding"/>
    <property type="evidence" value="ECO:0007669"/>
    <property type="project" value="InterPro"/>
</dbReference>
<dbReference type="Gene3D" id="3.40.710.10">
    <property type="entry name" value="DD-peptidase/beta-lactamase superfamily"/>
    <property type="match status" value="1"/>
</dbReference>
<comment type="similarity">
    <text evidence="2 8">Belongs to the class-D beta-lactamase family.</text>
</comment>
<keyword evidence="4 9" id="KW-0732">Signal</keyword>
<evidence type="ECO:0000256" key="5">
    <source>
        <dbReference type="ARBA" id="ARBA00022801"/>
    </source>
</evidence>
<evidence type="ECO:0000256" key="8">
    <source>
        <dbReference type="RuleBase" id="RU361140"/>
    </source>
</evidence>
<dbReference type="GO" id="GO:0017001">
    <property type="term" value="P:antibiotic catabolic process"/>
    <property type="evidence" value="ECO:0007669"/>
    <property type="project" value="InterPro"/>
</dbReference>
<sequence>MKALAFSLFLLSFSVFAVGTPSCDKGCTFVLMEDSGDIKTIVNVNRARQPFTPYSTFKIPNTLIALDVGVVRDMEHILSFDKEQYPVQSWWPQIWYKESLTIRPAFQNSAVPIYQEIANKIGEVRMQEYLNGFEYGNRDISSGLDTFWLNGSVQISALQQVQFLKRLFDGELPISDATLETFKQVMRKEQTEDYTLYAKTGGGGIAKEKAIGWYVGMVEKKDKSWYFAINIDGKSFSEVQKTRIEVANSILRETGVL</sequence>
<evidence type="ECO:0000256" key="3">
    <source>
        <dbReference type="ARBA" id="ARBA00012865"/>
    </source>
</evidence>
<keyword evidence="6 8" id="KW-0046">Antibiotic resistance</keyword>
<reference evidence="11" key="1">
    <citation type="submission" date="2023-01" db="EMBL/GenBank/DDBJ databases">
        <title>Complete genome sequence of Planctobacterium marinum strain Dej080120_11.</title>
        <authorList>
            <person name="Ueki S."/>
            <person name="Maruyama F."/>
        </authorList>
    </citation>
    <scope>NUCLEOTIDE SEQUENCE</scope>
    <source>
        <strain evidence="11">Dej080120_11</strain>
    </source>
</reference>
<evidence type="ECO:0000313" key="12">
    <source>
        <dbReference type="Proteomes" id="UP001333710"/>
    </source>
</evidence>